<feature type="compositionally biased region" description="Polar residues" evidence="1">
    <location>
        <begin position="275"/>
        <end position="314"/>
    </location>
</feature>
<feature type="compositionally biased region" description="Low complexity" evidence="1">
    <location>
        <begin position="333"/>
        <end position="344"/>
    </location>
</feature>
<evidence type="ECO:0000313" key="2">
    <source>
        <dbReference type="EMBL" id="KZT06447.1"/>
    </source>
</evidence>
<feature type="region of interest" description="Disordered" evidence="1">
    <location>
        <begin position="362"/>
        <end position="422"/>
    </location>
</feature>
<dbReference type="EMBL" id="KV427624">
    <property type="protein sequence ID" value="KZT06447.1"/>
    <property type="molecule type" value="Genomic_DNA"/>
</dbReference>
<feature type="compositionally biased region" description="Polar residues" evidence="1">
    <location>
        <begin position="197"/>
        <end position="208"/>
    </location>
</feature>
<name>A0A165E8C5_9APHY</name>
<evidence type="ECO:0000313" key="3">
    <source>
        <dbReference type="Proteomes" id="UP000076871"/>
    </source>
</evidence>
<reference evidence="2 3" key="1">
    <citation type="journal article" date="2016" name="Mol. Biol. Evol.">
        <title>Comparative Genomics of Early-Diverging Mushroom-Forming Fungi Provides Insights into the Origins of Lignocellulose Decay Capabilities.</title>
        <authorList>
            <person name="Nagy L.G."/>
            <person name="Riley R."/>
            <person name="Tritt A."/>
            <person name="Adam C."/>
            <person name="Daum C."/>
            <person name="Floudas D."/>
            <person name="Sun H."/>
            <person name="Yadav J.S."/>
            <person name="Pangilinan J."/>
            <person name="Larsson K.H."/>
            <person name="Matsuura K."/>
            <person name="Barry K."/>
            <person name="Labutti K."/>
            <person name="Kuo R."/>
            <person name="Ohm R.A."/>
            <person name="Bhattacharya S.S."/>
            <person name="Shirouzu T."/>
            <person name="Yoshinaga Y."/>
            <person name="Martin F.M."/>
            <person name="Grigoriev I.V."/>
            <person name="Hibbett D.S."/>
        </authorList>
    </citation>
    <scope>NUCLEOTIDE SEQUENCE [LARGE SCALE GENOMIC DNA]</scope>
    <source>
        <strain evidence="2 3">93-53</strain>
    </source>
</reference>
<feature type="region of interest" description="Disordered" evidence="1">
    <location>
        <begin position="1"/>
        <end position="155"/>
    </location>
</feature>
<dbReference type="GeneID" id="63818496"/>
<keyword evidence="3" id="KW-1185">Reference proteome</keyword>
<feature type="compositionally biased region" description="Low complexity" evidence="1">
    <location>
        <begin position="16"/>
        <end position="42"/>
    </location>
</feature>
<feature type="compositionally biased region" description="Low complexity" evidence="1">
    <location>
        <begin position="133"/>
        <end position="155"/>
    </location>
</feature>
<organism evidence="2 3">
    <name type="scientific">Laetiporus sulphureus 93-53</name>
    <dbReference type="NCBI Taxonomy" id="1314785"/>
    <lineage>
        <taxon>Eukaryota</taxon>
        <taxon>Fungi</taxon>
        <taxon>Dikarya</taxon>
        <taxon>Basidiomycota</taxon>
        <taxon>Agaricomycotina</taxon>
        <taxon>Agaricomycetes</taxon>
        <taxon>Polyporales</taxon>
        <taxon>Laetiporus</taxon>
    </lineage>
</organism>
<feature type="region of interest" description="Disordered" evidence="1">
    <location>
        <begin position="192"/>
        <end position="237"/>
    </location>
</feature>
<dbReference type="Proteomes" id="UP000076871">
    <property type="component" value="Unassembled WGS sequence"/>
</dbReference>
<protein>
    <submittedName>
        <fullName evidence="2">Uncharacterized protein</fullName>
    </submittedName>
</protein>
<dbReference type="AlphaFoldDB" id="A0A165E8C5"/>
<feature type="compositionally biased region" description="Low complexity" evidence="1">
    <location>
        <begin position="214"/>
        <end position="225"/>
    </location>
</feature>
<evidence type="ECO:0000256" key="1">
    <source>
        <dbReference type="SAM" id="MobiDB-lite"/>
    </source>
</evidence>
<dbReference type="InParanoid" id="A0A165E8C5"/>
<sequence>MSSPASPPAGQATGKRTPSPAGSSSARPASPSSNASTRPASPDARTSSPARSSLRSRMGTMMRRTSTGLTSLGKPSALRRSESKSSVKADTPLGTPMSIEGLPSPVAESPAREAAALISVASPPVGPSPLSDATAPAQGTATAGPASPSAPISIADQFTSSSQVFEKPFSASPDSHHSVIASIISEQFASGREARSSFASAAQPSENIPSIPVSATASNRASTSSQPSSQYDHAASGVIQTSTIEKTDSYFALTKDRSVQPTWAPNDPAGAKVIQDTTSPQPNVTPPHTSDAQVMTTNDGVSLSSKHSISTFAGGSSIRHDSQAQPSRYGGLSSKASKSSMSTSYGQVVVAPHGRQISIMTDSTAEDESRRGRSPGQSFSNVPLESEESQGAPGRPSVLSPIESIDTPLPDQGPAVYPLPPPGEVISSRSAPYVPSSYGFGNVSIGGNATSILHATEHCHYCTVLPKRLSTNVNLLSLSMRRNRHYCLHVQLRVPWSFWDGQSICFPTDPPTS</sequence>
<feature type="compositionally biased region" description="Low complexity" evidence="1">
    <location>
        <begin position="51"/>
        <end position="71"/>
    </location>
</feature>
<feature type="region of interest" description="Disordered" evidence="1">
    <location>
        <begin position="258"/>
        <end position="345"/>
    </location>
</feature>
<gene>
    <name evidence="2" type="ORF">LAESUDRAFT_178279</name>
</gene>
<accession>A0A165E8C5</accession>
<dbReference type="RefSeq" id="XP_040764187.1">
    <property type="nucleotide sequence ID" value="XM_040901464.1"/>
</dbReference>
<dbReference type="STRING" id="1314785.A0A165E8C5"/>
<proteinExistence type="predicted"/>